<dbReference type="EMBL" id="CAAALY010255740">
    <property type="protein sequence ID" value="VEL37699.1"/>
    <property type="molecule type" value="Genomic_DNA"/>
</dbReference>
<accession>A0A448XIT6</accession>
<organism evidence="2 3">
    <name type="scientific">Protopolystoma xenopodis</name>
    <dbReference type="NCBI Taxonomy" id="117903"/>
    <lineage>
        <taxon>Eukaryota</taxon>
        <taxon>Metazoa</taxon>
        <taxon>Spiralia</taxon>
        <taxon>Lophotrochozoa</taxon>
        <taxon>Platyhelminthes</taxon>
        <taxon>Monogenea</taxon>
        <taxon>Polyopisthocotylea</taxon>
        <taxon>Polystomatidea</taxon>
        <taxon>Polystomatidae</taxon>
        <taxon>Protopolystoma</taxon>
    </lineage>
</organism>
<protein>
    <submittedName>
        <fullName evidence="2">Uncharacterized protein</fullName>
    </submittedName>
</protein>
<feature type="region of interest" description="Disordered" evidence="1">
    <location>
        <begin position="89"/>
        <end position="108"/>
    </location>
</feature>
<reference evidence="2" key="1">
    <citation type="submission" date="2018-11" db="EMBL/GenBank/DDBJ databases">
        <authorList>
            <consortium name="Pathogen Informatics"/>
        </authorList>
    </citation>
    <scope>NUCLEOTIDE SEQUENCE</scope>
</reference>
<evidence type="ECO:0000256" key="1">
    <source>
        <dbReference type="SAM" id="MobiDB-lite"/>
    </source>
</evidence>
<name>A0A448XIT6_9PLAT</name>
<dbReference type="AlphaFoldDB" id="A0A448XIT6"/>
<evidence type="ECO:0000313" key="2">
    <source>
        <dbReference type="EMBL" id="VEL37699.1"/>
    </source>
</evidence>
<sequence>MLLDHLGKFVSKPLGLVHKFATGLFSLTPKPRSDSSVHIRISDSVSLQPSMDLFQGTGVPSHNSSDENSSLFYSSPNAHHLQACLEGSDSNELSNAATDPNHSATHPHSRARYTLCQLLMRQAEKAKLPLYSKPQMRFGYPTASLAEAFVYLATRLPPVDKSSTSTTFEARQKHRDSLRRWQRVESQSRPFSANHYHNQEVVKLGAEEGEKIMEESQTGQVVSPTGISYYQKVNESMEDLSSKHIHMPQNSRDELRRDRRQAWVMQPFYYVGRYSTFDEQRFDEVSMPLASSYHGFFIG</sequence>
<evidence type="ECO:0000313" key="3">
    <source>
        <dbReference type="Proteomes" id="UP000784294"/>
    </source>
</evidence>
<feature type="compositionally biased region" description="Polar residues" evidence="1">
    <location>
        <begin position="89"/>
        <end position="104"/>
    </location>
</feature>
<comment type="caution">
    <text evidence="2">The sequence shown here is derived from an EMBL/GenBank/DDBJ whole genome shotgun (WGS) entry which is preliminary data.</text>
</comment>
<keyword evidence="3" id="KW-1185">Reference proteome</keyword>
<gene>
    <name evidence="2" type="ORF">PXEA_LOCUS31139</name>
</gene>
<proteinExistence type="predicted"/>
<dbReference type="Proteomes" id="UP000784294">
    <property type="component" value="Unassembled WGS sequence"/>
</dbReference>